<dbReference type="AlphaFoldDB" id="A0A085LJ59"/>
<reference evidence="2 3" key="1">
    <citation type="journal article" date="2014" name="Nat. Genet.">
        <title>Genome and transcriptome of the porcine whipworm Trichuris suis.</title>
        <authorList>
            <person name="Jex A.R."/>
            <person name="Nejsum P."/>
            <person name="Schwarz E.M."/>
            <person name="Hu L."/>
            <person name="Young N.D."/>
            <person name="Hall R.S."/>
            <person name="Korhonen P.K."/>
            <person name="Liao S."/>
            <person name="Thamsborg S."/>
            <person name="Xia J."/>
            <person name="Xu P."/>
            <person name="Wang S."/>
            <person name="Scheerlinck J.P."/>
            <person name="Hofmann A."/>
            <person name="Sternberg P.W."/>
            <person name="Wang J."/>
            <person name="Gasser R.B."/>
        </authorList>
    </citation>
    <scope>NUCLEOTIDE SEQUENCE [LARGE SCALE GENOMIC DNA]</scope>
    <source>
        <strain evidence="2">DCEP-RM93M</strain>
    </source>
</reference>
<evidence type="ECO:0000313" key="3">
    <source>
        <dbReference type="Proteomes" id="UP000030764"/>
    </source>
</evidence>
<sequence length="198" mass="22287">MDAVEPIVASTESATGALKSQLCQETPVHEKIQRCREQLVQLLLQGERLKALRSSALSLEDWDRCAKLAQEQVSAADDFLQQNYLSPVSPAGNHSNSPGTQPRSGWEKVEKDGKRHLQQILVAMESTDFRVPLERNRLKLRIQHATGAAVALKEWFNDVQLDEEIPFRLEELSFELDAVVVTATERLSLQEKETKIAE</sequence>
<keyword evidence="3" id="KW-1185">Reference proteome</keyword>
<accession>A0A085LJ59</accession>
<organism evidence="2 3">
    <name type="scientific">Trichuris suis</name>
    <name type="common">pig whipworm</name>
    <dbReference type="NCBI Taxonomy" id="68888"/>
    <lineage>
        <taxon>Eukaryota</taxon>
        <taxon>Metazoa</taxon>
        <taxon>Ecdysozoa</taxon>
        <taxon>Nematoda</taxon>
        <taxon>Enoplea</taxon>
        <taxon>Dorylaimia</taxon>
        <taxon>Trichinellida</taxon>
        <taxon>Trichuridae</taxon>
        <taxon>Trichuris</taxon>
    </lineage>
</organism>
<gene>
    <name evidence="2" type="ORF">M513_14118</name>
</gene>
<evidence type="ECO:0000313" key="2">
    <source>
        <dbReference type="EMBL" id="KFD45005.1"/>
    </source>
</evidence>
<protein>
    <submittedName>
        <fullName evidence="2">Uncharacterized protein</fullName>
    </submittedName>
</protein>
<feature type="region of interest" description="Disordered" evidence="1">
    <location>
        <begin position="86"/>
        <end position="109"/>
    </location>
</feature>
<evidence type="ECO:0000256" key="1">
    <source>
        <dbReference type="SAM" id="MobiDB-lite"/>
    </source>
</evidence>
<dbReference type="EMBL" id="KL363920">
    <property type="protein sequence ID" value="KFD45005.1"/>
    <property type="molecule type" value="Genomic_DNA"/>
</dbReference>
<feature type="non-terminal residue" evidence="2">
    <location>
        <position position="198"/>
    </location>
</feature>
<name>A0A085LJ59_9BILA</name>
<dbReference type="Proteomes" id="UP000030764">
    <property type="component" value="Unassembled WGS sequence"/>
</dbReference>
<feature type="compositionally biased region" description="Polar residues" evidence="1">
    <location>
        <begin position="86"/>
        <end position="103"/>
    </location>
</feature>
<proteinExistence type="predicted"/>